<dbReference type="EMBL" id="BAAAJK010000008">
    <property type="protein sequence ID" value="GAA1388335.1"/>
    <property type="molecule type" value="Genomic_DNA"/>
</dbReference>
<gene>
    <name evidence="1" type="ORF">GCM10009613_25500</name>
</gene>
<evidence type="ECO:0008006" key="3">
    <source>
        <dbReference type="Google" id="ProtNLM"/>
    </source>
</evidence>
<dbReference type="Pfam" id="PF13350">
    <property type="entry name" value="Y_phosphatase3"/>
    <property type="match status" value="1"/>
</dbReference>
<dbReference type="SUPFAM" id="SSF52799">
    <property type="entry name" value="(Phosphotyrosine protein) phosphatases II"/>
    <property type="match status" value="1"/>
</dbReference>
<evidence type="ECO:0000313" key="2">
    <source>
        <dbReference type="Proteomes" id="UP001501414"/>
    </source>
</evidence>
<accession>A0ABP4IJY1</accession>
<comment type="caution">
    <text evidence="1">The sequence shown here is derived from an EMBL/GenBank/DDBJ whole genome shotgun (WGS) entry which is preliminary data.</text>
</comment>
<name>A0ABP4IJY1_9PSEU</name>
<dbReference type="Proteomes" id="UP001501414">
    <property type="component" value="Unassembled WGS sequence"/>
</dbReference>
<evidence type="ECO:0000313" key="1">
    <source>
        <dbReference type="EMBL" id="GAA1388335.1"/>
    </source>
</evidence>
<protein>
    <recommendedName>
        <fullName evidence="3">Tyrosine-protein phosphatase</fullName>
    </recommendedName>
</protein>
<sequence>MPPNWRPVLLQGRGEGRQDRDDRLYRAAALSLATDEEIAACPPDLTWFDLRTDEERARDRARCLPHGWRIVPFPLVGTDAAFDQHAAVGSVREIAAGRATWGSLYCTAITAGLASFAAALQALAGLPGPVVITCQGGRDRTGMLVALLLCLIGAPREEVVADYLQTNVDYLETRRRQPSNGLAVEPDLTCRASDVEEMLDLLEKFGGAHAYLGRALPSDEVTTIAHTLRPRLLT</sequence>
<keyword evidence="2" id="KW-1185">Reference proteome</keyword>
<organism evidence="1 2">
    <name type="scientific">Pseudonocardia kongjuensis</name>
    <dbReference type="NCBI Taxonomy" id="102227"/>
    <lineage>
        <taxon>Bacteria</taxon>
        <taxon>Bacillati</taxon>
        <taxon>Actinomycetota</taxon>
        <taxon>Actinomycetes</taxon>
        <taxon>Pseudonocardiales</taxon>
        <taxon>Pseudonocardiaceae</taxon>
        <taxon>Pseudonocardia</taxon>
    </lineage>
</organism>
<dbReference type="InterPro" id="IPR026893">
    <property type="entry name" value="Tyr/Ser_Pase_IphP-type"/>
</dbReference>
<reference evidence="2" key="1">
    <citation type="journal article" date="2019" name="Int. J. Syst. Evol. Microbiol.">
        <title>The Global Catalogue of Microorganisms (GCM) 10K type strain sequencing project: providing services to taxonomists for standard genome sequencing and annotation.</title>
        <authorList>
            <consortium name="The Broad Institute Genomics Platform"/>
            <consortium name="The Broad Institute Genome Sequencing Center for Infectious Disease"/>
            <person name="Wu L."/>
            <person name="Ma J."/>
        </authorList>
    </citation>
    <scope>NUCLEOTIDE SEQUENCE [LARGE SCALE GENOMIC DNA]</scope>
    <source>
        <strain evidence="2">JCM 11896</strain>
    </source>
</reference>
<proteinExistence type="predicted"/>
<dbReference type="InterPro" id="IPR029021">
    <property type="entry name" value="Prot-tyrosine_phosphatase-like"/>
</dbReference>
<dbReference type="Gene3D" id="3.90.190.10">
    <property type="entry name" value="Protein tyrosine phosphatase superfamily"/>
    <property type="match status" value="1"/>
</dbReference>